<gene>
    <name evidence="1" type="ORF">QTH91_18850</name>
</gene>
<comment type="caution">
    <text evidence="1">The sequence shown here is derived from an EMBL/GenBank/DDBJ whole genome shotgun (WGS) entry which is preliminary data.</text>
</comment>
<sequence length="91" mass="9851">MKTEVEIVLLFSSYDQLELLPAVPHASTIHKDALIGCQVGDVLQLGPATLRAVRREWLLGPGATLRVFAELVPSGNAKARYADKMRVHSGG</sequence>
<dbReference type="EMBL" id="JASZYV010000004">
    <property type="protein sequence ID" value="MDM0046556.1"/>
    <property type="molecule type" value="Genomic_DNA"/>
</dbReference>
<accession>A0ABT7NF35</accession>
<proteinExistence type="predicted"/>
<evidence type="ECO:0000313" key="1">
    <source>
        <dbReference type="EMBL" id="MDM0046556.1"/>
    </source>
</evidence>
<protein>
    <submittedName>
        <fullName evidence="1">Uncharacterized protein</fullName>
    </submittedName>
</protein>
<name>A0ABT7NF35_9BURK</name>
<keyword evidence="2" id="KW-1185">Reference proteome</keyword>
<dbReference type="RefSeq" id="WP_286661682.1">
    <property type="nucleotide sequence ID" value="NZ_JASZYV010000004.1"/>
</dbReference>
<reference evidence="1" key="1">
    <citation type="submission" date="2023-06" db="EMBL/GenBank/DDBJ databases">
        <authorList>
            <person name="Jiang Y."/>
            <person name="Liu Q."/>
        </authorList>
    </citation>
    <scope>NUCLEOTIDE SEQUENCE</scope>
    <source>
        <strain evidence="1">CGMCC 1.12089</strain>
    </source>
</reference>
<evidence type="ECO:0000313" key="2">
    <source>
        <dbReference type="Proteomes" id="UP001174908"/>
    </source>
</evidence>
<organism evidence="1 2">
    <name type="scientific">Variovorax dokdonensis</name>
    <dbReference type="NCBI Taxonomy" id="344883"/>
    <lineage>
        <taxon>Bacteria</taxon>
        <taxon>Pseudomonadati</taxon>
        <taxon>Pseudomonadota</taxon>
        <taxon>Betaproteobacteria</taxon>
        <taxon>Burkholderiales</taxon>
        <taxon>Comamonadaceae</taxon>
        <taxon>Variovorax</taxon>
    </lineage>
</organism>
<dbReference type="Proteomes" id="UP001174908">
    <property type="component" value="Unassembled WGS sequence"/>
</dbReference>